<dbReference type="InterPro" id="IPR038332">
    <property type="entry name" value="PPE_sf"/>
</dbReference>
<name>A0A4Y3WLX5_9PSEU</name>
<dbReference type="Proteomes" id="UP000320338">
    <property type="component" value="Unassembled WGS sequence"/>
</dbReference>
<gene>
    <name evidence="2" type="ORF">PHY01_15340</name>
</gene>
<comment type="caution">
    <text evidence="2">The sequence shown here is derived from an EMBL/GenBank/DDBJ whole genome shotgun (WGS) entry which is preliminary data.</text>
</comment>
<accession>A0A4Y3WLX5</accession>
<evidence type="ECO:0000313" key="3">
    <source>
        <dbReference type="Proteomes" id="UP000320338"/>
    </source>
</evidence>
<dbReference type="EMBL" id="BJNG01000014">
    <property type="protein sequence ID" value="GEC19251.1"/>
    <property type="molecule type" value="Genomic_DNA"/>
</dbReference>
<evidence type="ECO:0008006" key="4">
    <source>
        <dbReference type="Google" id="ProtNLM"/>
    </source>
</evidence>
<feature type="compositionally biased region" description="Gly residues" evidence="1">
    <location>
        <begin position="265"/>
        <end position="290"/>
    </location>
</feature>
<dbReference type="SUPFAM" id="SSF140459">
    <property type="entry name" value="PE/PPE dimer-like"/>
    <property type="match status" value="1"/>
</dbReference>
<keyword evidence="3" id="KW-1185">Reference proteome</keyword>
<organism evidence="2 3">
    <name type="scientific">Pseudonocardia hydrocarbonoxydans</name>
    <dbReference type="NCBI Taxonomy" id="76726"/>
    <lineage>
        <taxon>Bacteria</taxon>
        <taxon>Bacillati</taxon>
        <taxon>Actinomycetota</taxon>
        <taxon>Actinomycetes</taxon>
        <taxon>Pseudonocardiales</taxon>
        <taxon>Pseudonocardiaceae</taxon>
        <taxon>Pseudonocardia</taxon>
    </lineage>
</organism>
<proteinExistence type="predicted"/>
<dbReference type="RefSeq" id="WP_141277824.1">
    <property type="nucleotide sequence ID" value="NZ_BAAARZ010000024.1"/>
</dbReference>
<dbReference type="AlphaFoldDB" id="A0A4Y3WLX5"/>
<dbReference type="PRINTS" id="PR01500">
    <property type="entry name" value="TROPOELASTIN"/>
</dbReference>
<reference evidence="2 3" key="1">
    <citation type="submission" date="2019-06" db="EMBL/GenBank/DDBJ databases">
        <title>Whole genome shotgun sequence of Pseudonocardia hydrocarbonoxydans NBRC 14498.</title>
        <authorList>
            <person name="Hosoyama A."/>
            <person name="Uohara A."/>
            <person name="Ohji S."/>
            <person name="Ichikawa N."/>
        </authorList>
    </citation>
    <scope>NUCLEOTIDE SEQUENCE [LARGE SCALE GENOMIC DNA]</scope>
    <source>
        <strain evidence="2 3">NBRC 14498</strain>
    </source>
</reference>
<protein>
    <recommendedName>
        <fullName evidence="4">PPE family domain-containing protein</fullName>
    </recommendedName>
</protein>
<dbReference type="OrthoDB" id="3682216at2"/>
<feature type="compositionally biased region" description="Low complexity" evidence="1">
    <location>
        <begin position="378"/>
        <end position="393"/>
    </location>
</feature>
<dbReference type="Gene3D" id="1.20.1260.20">
    <property type="entry name" value="PPE superfamily"/>
    <property type="match status" value="1"/>
</dbReference>
<feature type="region of interest" description="Disordered" evidence="1">
    <location>
        <begin position="258"/>
        <end position="437"/>
    </location>
</feature>
<evidence type="ECO:0000313" key="2">
    <source>
        <dbReference type="EMBL" id="GEC19251.1"/>
    </source>
</evidence>
<sequence>MTAPIPWQQMTHAQLDAAVRAGPGPGASMAAEQLWRRVSEIVEAGEARMHAATSRSADGWQGGAGDAARSGLHQLNAWAREAATDAHNTVSAMLAQGVSAGRLRSSMPAPNTEQLAAARDAADVDLFDEGVQRGLLAVEEEARWRAESARRVMEDYHFHSLDNRRLMDFWTVPPTVVVEAATAAGGGPGGGGPGGTGFAPAGFGAAGPGAAGPGAAGLGAAGPAATGSGVAGSGVAGPGAVGGPVGAAVPVDGAGPATGGAAASGAGGSAPTGSAGGAGRGAGAGGGAGAAPGAAGLPPRPVASSPGGLASGAGSPTRTGAVPPIRGRADLPVGAGGRGPRAGPGAAAPSGAGVRPAVPRPPTPSPTWRDLVAGSRDAAAPRATEPAPRGGAPVRPELRAPVEPASRAAGGSGHGVYPPMAGAGGGGAGEGRRRPSYLVDDSGAFDVAVPYTDAVIGEGDRDPR</sequence>
<feature type="compositionally biased region" description="Low complexity" evidence="1">
    <location>
        <begin position="291"/>
        <end position="316"/>
    </location>
</feature>
<feature type="compositionally biased region" description="Low complexity" evidence="1">
    <location>
        <begin position="343"/>
        <end position="357"/>
    </location>
</feature>
<evidence type="ECO:0000256" key="1">
    <source>
        <dbReference type="SAM" id="MobiDB-lite"/>
    </source>
</evidence>